<organism evidence="2 3">
    <name type="scientific">Paramagnetospirillum magneticum (strain ATCC 700264 / AMB-1)</name>
    <name type="common">Magnetospirillum magneticum</name>
    <dbReference type="NCBI Taxonomy" id="342108"/>
    <lineage>
        <taxon>Bacteria</taxon>
        <taxon>Pseudomonadati</taxon>
        <taxon>Pseudomonadota</taxon>
        <taxon>Alphaproteobacteria</taxon>
        <taxon>Rhodospirillales</taxon>
        <taxon>Magnetospirillaceae</taxon>
        <taxon>Paramagnetospirillum</taxon>
    </lineage>
</organism>
<name>Q2W773_PARM1</name>
<dbReference type="KEGG" id="mag:amb1498"/>
<keyword evidence="3" id="KW-1185">Reference proteome</keyword>
<feature type="region of interest" description="Disordered" evidence="1">
    <location>
        <begin position="93"/>
        <end position="114"/>
    </location>
</feature>
<reference evidence="2 3" key="1">
    <citation type="journal article" date="2005" name="DNA Res.">
        <title>Complete genome sequence of the facultative anaerobic magnetotactic bacterium Magnetospirillum sp. strain AMB-1.</title>
        <authorList>
            <person name="Matsunaga T."/>
            <person name="Okamura Y."/>
            <person name="Fukuda Y."/>
            <person name="Wahyudi A.T."/>
            <person name="Murase Y."/>
            <person name="Takeyama H."/>
        </authorList>
    </citation>
    <scope>NUCLEOTIDE SEQUENCE [LARGE SCALE GENOMIC DNA]</scope>
    <source>
        <strain evidence="3">ATCC 700264 / AMB-1</strain>
    </source>
</reference>
<dbReference type="STRING" id="342108.amb1498"/>
<proteinExistence type="predicted"/>
<dbReference type="Proteomes" id="UP000007058">
    <property type="component" value="Chromosome"/>
</dbReference>
<dbReference type="HOGENOM" id="CLU_2118065_0_0_5"/>
<evidence type="ECO:0000313" key="2">
    <source>
        <dbReference type="EMBL" id="BAE50302.1"/>
    </source>
</evidence>
<sequence>MTAMDGARATWAELAERIEASFAAAGTLADLNRAADRARADLDRLKAHAPSLVDPLRAAWIARRDEIAAPSDARDHPLVRAVLAHFPDATIDAVRPIPRPQPAEPANAIRDAAE</sequence>
<accession>Q2W773</accession>
<dbReference type="EMBL" id="AP007255">
    <property type="protein sequence ID" value="BAE50302.1"/>
    <property type="molecule type" value="Genomic_DNA"/>
</dbReference>
<gene>
    <name evidence="2" type="ordered locus">amb1498</name>
</gene>
<dbReference type="AlphaFoldDB" id="Q2W773"/>
<evidence type="ECO:0000256" key="1">
    <source>
        <dbReference type="SAM" id="MobiDB-lite"/>
    </source>
</evidence>
<protein>
    <submittedName>
        <fullName evidence="2">Uncharacterized protein</fullName>
    </submittedName>
</protein>
<evidence type="ECO:0000313" key="3">
    <source>
        <dbReference type="Proteomes" id="UP000007058"/>
    </source>
</evidence>